<evidence type="ECO:0000313" key="3">
    <source>
        <dbReference type="Proteomes" id="UP000199286"/>
    </source>
</evidence>
<dbReference type="EMBL" id="FNPF01000030">
    <property type="protein sequence ID" value="SDY91863.1"/>
    <property type="molecule type" value="Genomic_DNA"/>
</dbReference>
<organism evidence="2 3">
    <name type="scientific">Citreimonas salinaria</name>
    <dbReference type="NCBI Taxonomy" id="321339"/>
    <lineage>
        <taxon>Bacteria</taxon>
        <taxon>Pseudomonadati</taxon>
        <taxon>Pseudomonadota</taxon>
        <taxon>Alphaproteobacteria</taxon>
        <taxon>Rhodobacterales</taxon>
        <taxon>Roseobacteraceae</taxon>
        <taxon>Citreimonas</taxon>
    </lineage>
</organism>
<dbReference type="RefSeq" id="WP_089886309.1">
    <property type="nucleotide sequence ID" value="NZ_FNPF01000030.1"/>
</dbReference>
<evidence type="ECO:0000313" key="2">
    <source>
        <dbReference type="EMBL" id="SDY91863.1"/>
    </source>
</evidence>
<gene>
    <name evidence="2" type="ORF">SAMN05444340_1308</name>
</gene>
<feature type="compositionally biased region" description="Basic residues" evidence="1">
    <location>
        <begin position="61"/>
        <end position="73"/>
    </location>
</feature>
<dbReference type="AlphaFoldDB" id="A0A1H3NSY4"/>
<feature type="region of interest" description="Disordered" evidence="1">
    <location>
        <begin position="45"/>
        <end position="73"/>
    </location>
</feature>
<proteinExistence type="predicted"/>
<reference evidence="2 3" key="1">
    <citation type="submission" date="2016-10" db="EMBL/GenBank/DDBJ databases">
        <authorList>
            <person name="de Groot N.N."/>
        </authorList>
    </citation>
    <scope>NUCLEOTIDE SEQUENCE [LARGE SCALE GENOMIC DNA]</scope>
    <source>
        <strain evidence="2 3">DSM 26880</strain>
    </source>
</reference>
<protein>
    <submittedName>
        <fullName evidence="2">Uncharacterized protein</fullName>
    </submittedName>
</protein>
<name>A0A1H3NSY4_9RHOB</name>
<feature type="compositionally biased region" description="Basic and acidic residues" evidence="1">
    <location>
        <begin position="45"/>
        <end position="54"/>
    </location>
</feature>
<evidence type="ECO:0000256" key="1">
    <source>
        <dbReference type="SAM" id="MobiDB-lite"/>
    </source>
</evidence>
<accession>A0A1H3NSY4</accession>
<sequence length="73" mass="8081">MLTKDTVFRPKARESKAAGTHSAAMLIIDAEIAARDVKTQRLRAARLERERSRPEQVAPVKPKKRAASGKSAR</sequence>
<dbReference type="Proteomes" id="UP000199286">
    <property type="component" value="Unassembled WGS sequence"/>
</dbReference>
<keyword evidence="3" id="KW-1185">Reference proteome</keyword>
<dbReference type="STRING" id="321339.SAMN05444340_1308"/>